<dbReference type="STRING" id="1265861.BCAMP_07225"/>
<dbReference type="OrthoDB" id="9781848at2"/>
<protein>
    <recommendedName>
        <fullName evidence="3">UDP-N-acetylglucosamine kinase</fullName>
    </recommendedName>
</protein>
<dbReference type="AlphaFoldDB" id="W7D2A7"/>
<dbReference type="SUPFAM" id="SSF52540">
    <property type="entry name" value="P-loop containing nucleoside triphosphate hydrolases"/>
    <property type="match status" value="1"/>
</dbReference>
<organism evidence="1 2">
    <name type="scientific">Brochothrix campestris FSL F6-1037</name>
    <dbReference type="NCBI Taxonomy" id="1265861"/>
    <lineage>
        <taxon>Bacteria</taxon>
        <taxon>Bacillati</taxon>
        <taxon>Bacillota</taxon>
        <taxon>Bacilli</taxon>
        <taxon>Bacillales</taxon>
        <taxon>Listeriaceae</taxon>
        <taxon>Brochothrix</taxon>
    </lineage>
</organism>
<accession>W7D2A7</accession>
<proteinExistence type="predicted"/>
<dbReference type="EMBL" id="AODH01000027">
    <property type="protein sequence ID" value="EUJ39408.1"/>
    <property type="molecule type" value="Genomic_DNA"/>
</dbReference>
<keyword evidence="2" id="KW-1185">Reference proteome</keyword>
<reference evidence="1 2" key="1">
    <citation type="submission" date="2012-12" db="EMBL/GenBank/DDBJ databases">
        <title>Novel taxa of Listeriaceae from agricultural environments in the United States.</title>
        <authorList>
            <person name="den Bakker H.C."/>
            <person name="Allred A."/>
            <person name="Warchocki S."/>
            <person name="Wright E.M."/>
            <person name="Burrell A."/>
            <person name="Nightingale K.K."/>
            <person name="Kephart D."/>
            <person name="Wiedmann M."/>
        </authorList>
    </citation>
    <scope>NUCLEOTIDE SEQUENCE [LARGE SCALE GENOMIC DNA]</scope>
    <source>
        <strain evidence="1 2">FSL F6-1037</strain>
    </source>
</reference>
<name>W7D2A7_9LIST</name>
<evidence type="ECO:0000313" key="1">
    <source>
        <dbReference type="EMBL" id="EUJ39408.1"/>
    </source>
</evidence>
<dbReference type="Proteomes" id="UP000019243">
    <property type="component" value="Unassembled WGS sequence"/>
</dbReference>
<sequence length="61" mass="6730">MYAKLIIIRGNSSSGKTSLAMALKEQWGNTLVVSQDAVRREIIGCSDTKKKSCDRNDRVVS</sequence>
<comment type="caution">
    <text evidence="1">The sequence shown here is derived from an EMBL/GenBank/DDBJ whole genome shotgun (WGS) entry which is preliminary data.</text>
</comment>
<dbReference type="Pfam" id="PF13671">
    <property type="entry name" value="AAA_33"/>
    <property type="match status" value="1"/>
</dbReference>
<gene>
    <name evidence="1" type="ORF">BCAMP_07225</name>
</gene>
<dbReference type="Gene3D" id="3.40.50.300">
    <property type="entry name" value="P-loop containing nucleotide triphosphate hydrolases"/>
    <property type="match status" value="1"/>
</dbReference>
<dbReference type="RefSeq" id="WP_051456934.1">
    <property type="nucleotide sequence ID" value="NZ_AODH01000027.1"/>
</dbReference>
<evidence type="ECO:0000313" key="2">
    <source>
        <dbReference type="Proteomes" id="UP000019243"/>
    </source>
</evidence>
<dbReference type="InterPro" id="IPR027417">
    <property type="entry name" value="P-loop_NTPase"/>
</dbReference>
<evidence type="ECO:0008006" key="3">
    <source>
        <dbReference type="Google" id="ProtNLM"/>
    </source>
</evidence>